<dbReference type="SUPFAM" id="SSF53474">
    <property type="entry name" value="alpha/beta-Hydrolases"/>
    <property type="match status" value="1"/>
</dbReference>
<dbReference type="PANTHER" id="PTHR11559">
    <property type="entry name" value="CARBOXYLESTERASE"/>
    <property type="match status" value="1"/>
</dbReference>
<keyword evidence="2" id="KW-0378">Hydrolase</keyword>
<keyword evidence="3" id="KW-1185">Reference proteome</keyword>
<dbReference type="Pfam" id="PF00135">
    <property type="entry name" value="COesterase"/>
    <property type="match status" value="1"/>
</dbReference>
<gene>
    <name evidence="2" type="ORF">JOE42_002949</name>
</gene>
<dbReference type="RefSeq" id="WP_204869065.1">
    <property type="nucleotide sequence ID" value="NZ_JAFBBK010000001.1"/>
</dbReference>
<dbReference type="GO" id="GO:0016787">
    <property type="term" value="F:hydrolase activity"/>
    <property type="evidence" value="ECO:0007669"/>
    <property type="project" value="UniProtKB-KW"/>
</dbReference>
<protein>
    <submittedName>
        <fullName evidence="2">Para-nitrobenzyl esterase</fullName>
        <ecNumber evidence="2">3.1.1.-</ecNumber>
    </submittedName>
</protein>
<dbReference type="EC" id="3.1.1.-" evidence="2"/>
<proteinExistence type="predicted"/>
<organism evidence="2 3">
    <name type="scientific">Rhodococcoides corynebacterioides</name>
    <dbReference type="NCBI Taxonomy" id="53972"/>
    <lineage>
        <taxon>Bacteria</taxon>
        <taxon>Bacillati</taxon>
        <taxon>Actinomycetota</taxon>
        <taxon>Actinomycetes</taxon>
        <taxon>Mycobacteriales</taxon>
        <taxon>Nocardiaceae</taxon>
        <taxon>Rhodococcoides</taxon>
    </lineage>
</organism>
<comment type="caution">
    <text evidence="2">The sequence shown here is derived from an EMBL/GenBank/DDBJ whole genome shotgun (WGS) entry which is preliminary data.</text>
</comment>
<evidence type="ECO:0000259" key="1">
    <source>
        <dbReference type="Pfam" id="PF00135"/>
    </source>
</evidence>
<dbReference type="InterPro" id="IPR002018">
    <property type="entry name" value="CarbesteraseB"/>
</dbReference>
<accession>A0ABS2KWC5</accession>
<dbReference type="EMBL" id="JAFBBK010000001">
    <property type="protein sequence ID" value="MBM7416216.1"/>
    <property type="molecule type" value="Genomic_DNA"/>
</dbReference>
<name>A0ABS2KWC5_9NOCA</name>
<dbReference type="Gene3D" id="3.40.50.1820">
    <property type="entry name" value="alpha/beta hydrolase"/>
    <property type="match status" value="1"/>
</dbReference>
<evidence type="ECO:0000313" key="3">
    <source>
        <dbReference type="Proteomes" id="UP000703038"/>
    </source>
</evidence>
<sequence length="488" mass="51677">MDTITVDTPQGPVRGRTDNGIASFLGVPYAEAPFGPHRFQAPTAPPRWSGPRDALEHGATVPKVGYRPPTSEILSEPVVPGEECLNVAVYTPDVAGSAPVFVWIHGGAFVNGSNAVPAYDGTAFARDGVVAVVINYRLGVDGFAQIEGAPANRGLLDQVAALEWVRDHIASYGGDPARVTVAGESAGAMSVGTLLSMPRAEGLFHRAVLQSGAGHHVISAETATTISAALASALGVPATVEGLGSVPVDALVDAQRTLSDRIAAEASSGAWGEVALNMMAFEPCIDGDVVPALPYSRIADGAGTDVELLLGTTSEEHAFFLVPAGIVPHITDDYLRTVLAGYRLDPSVLDAYRSQRPDASPGELMIAVMTDWFFRIPAVRVAEAHPAHVYEFTWRSTLFEGNLGACHALEIPFVFDVLGKPETARITGPNPPQAIADEMHRAWVAFVRDGDPGWAQYGSERTVKMFGTESAVVNDPRPDTRTVWDGVR</sequence>
<evidence type="ECO:0000313" key="2">
    <source>
        <dbReference type="EMBL" id="MBM7416216.1"/>
    </source>
</evidence>
<dbReference type="Proteomes" id="UP000703038">
    <property type="component" value="Unassembled WGS sequence"/>
</dbReference>
<dbReference type="InterPro" id="IPR050309">
    <property type="entry name" value="Type-B_Carboxylest/Lipase"/>
</dbReference>
<feature type="domain" description="Carboxylesterase type B" evidence="1">
    <location>
        <begin position="4"/>
        <end position="453"/>
    </location>
</feature>
<reference evidence="2 3" key="1">
    <citation type="submission" date="2021-01" db="EMBL/GenBank/DDBJ databases">
        <title>Genomics of switchgrass bacterial isolates.</title>
        <authorList>
            <person name="Shade A."/>
        </authorList>
    </citation>
    <scope>NUCLEOTIDE SEQUENCE [LARGE SCALE GENOMIC DNA]</scope>
    <source>
        <strain evidence="2 3">PvP111</strain>
    </source>
</reference>
<dbReference type="InterPro" id="IPR029058">
    <property type="entry name" value="AB_hydrolase_fold"/>
</dbReference>